<reference evidence="4" key="1">
    <citation type="journal article" date="2020" name="Genome Biol.">
        <title>Gamete binning: chromosome-level and haplotype-resolved genome assembly enabled by high-throughput single-cell sequencing of gamete genomes.</title>
        <authorList>
            <person name="Campoy J.A."/>
            <person name="Sun H."/>
            <person name="Goel M."/>
            <person name="Jiao W.-B."/>
            <person name="Folz-Donahue K."/>
            <person name="Wang N."/>
            <person name="Rubio M."/>
            <person name="Liu C."/>
            <person name="Kukat C."/>
            <person name="Ruiz D."/>
            <person name="Huettel B."/>
            <person name="Schneeberger K."/>
        </authorList>
    </citation>
    <scope>NUCLEOTIDE SEQUENCE [LARGE SCALE GENOMIC DNA]</scope>
    <source>
        <strain evidence="4">cv. Rojo Pasion</strain>
    </source>
</reference>
<accession>A0A6J5X5Y1</accession>
<evidence type="ECO:0000313" key="2">
    <source>
        <dbReference type="EMBL" id="CAB4307415.1"/>
    </source>
</evidence>
<name>A0A6J5X5Y1_PRUAR</name>
<dbReference type="Proteomes" id="UP000507245">
    <property type="component" value="Unassembled WGS sequence"/>
</dbReference>
<organism evidence="2 4">
    <name type="scientific">Prunus armeniaca</name>
    <name type="common">Apricot</name>
    <name type="synonym">Armeniaca vulgaris</name>
    <dbReference type="NCBI Taxonomy" id="36596"/>
    <lineage>
        <taxon>Eukaryota</taxon>
        <taxon>Viridiplantae</taxon>
        <taxon>Streptophyta</taxon>
        <taxon>Embryophyta</taxon>
        <taxon>Tracheophyta</taxon>
        <taxon>Spermatophyta</taxon>
        <taxon>Magnoliopsida</taxon>
        <taxon>eudicotyledons</taxon>
        <taxon>Gunneridae</taxon>
        <taxon>Pentapetalae</taxon>
        <taxon>rosids</taxon>
        <taxon>fabids</taxon>
        <taxon>Rosales</taxon>
        <taxon>Rosaceae</taxon>
        <taxon>Amygdaloideae</taxon>
        <taxon>Amygdaleae</taxon>
        <taxon>Prunus</taxon>
    </lineage>
</organism>
<protein>
    <submittedName>
        <fullName evidence="2">Uncharacterized protein</fullName>
    </submittedName>
</protein>
<evidence type="ECO:0000313" key="4">
    <source>
        <dbReference type="Proteomes" id="UP000507245"/>
    </source>
</evidence>
<reference evidence="2 3" key="2">
    <citation type="submission" date="2020-05" db="EMBL/GenBank/DDBJ databases">
        <authorList>
            <person name="Campoy J."/>
            <person name="Schneeberger K."/>
            <person name="Spophaly S."/>
        </authorList>
    </citation>
    <scope>NUCLEOTIDE SEQUENCE [LARGE SCALE GENOMIC DNA]</scope>
    <source>
        <strain evidence="2">PruArmRojPasFocal</strain>
    </source>
</reference>
<dbReference type="Proteomes" id="UP000507222">
    <property type="component" value="Unassembled WGS sequence"/>
</dbReference>
<sequence>MKSLILALPDDLGLTARIDAGNTGLLPSSTRAVEVKFHEWILCTASSLLVAAEKPNNDPIRQVLF</sequence>
<proteinExistence type="predicted"/>
<gene>
    <name evidence="1" type="ORF">CURHAP_LOCUS26399</name>
    <name evidence="2" type="ORF">ORAREDHAP_LOCUS26078</name>
</gene>
<keyword evidence="4" id="KW-1185">Reference proteome</keyword>
<dbReference type="AlphaFoldDB" id="A0A6J5X5Y1"/>
<dbReference type="EMBL" id="CAEKKB010000004">
    <property type="protein sequence ID" value="CAB4307415.1"/>
    <property type="molecule type" value="Genomic_DNA"/>
</dbReference>
<dbReference type="EMBL" id="CAEKDK010000004">
    <property type="protein sequence ID" value="CAB4277019.1"/>
    <property type="molecule type" value="Genomic_DNA"/>
</dbReference>
<evidence type="ECO:0000313" key="3">
    <source>
        <dbReference type="Proteomes" id="UP000507222"/>
    </source>
</evidence>
<evidence type="ECO:0000313" key="1">
    <source>
        <dbReference type="EMBL" id="CAB4277019.1"/>
    </source>
</evidence>